<organism evidence="1 2">
    <name type="scientific">Mixia osmundae (strain CBS 9802 / IAM 14324 / JCM 22182 / KY 12970)</name>
    <dbReference type="NCBI Taxonomy" id="764103"/>
    <lineage>
        <taxon>Eukaryota</taxon>
        <taxon>Fungi</taxon>
        <taxon>Dikarya</taxon>
        <taxon>Basidiomycota</taxon>
        <taxon>Pucciniomycotina</taxon>
        <taxon>Mixiomycetes</taxon>
        <taxon>Mixiales</taxon>
        <taxon>Mixiaceae</taxon>
        <taxon>Mixia</taxon>
    </lineage>
</organism>
<evidence type="ECO:0000313" key="1">
    <source>
        <dbReference type="EMBL" id="GAA94055.1"/>
    </source>
</evidence>
<comment type="caution">
    <text evidence="1">The sequence shown here is derived from an EMBL/GenBank/DDBJ whole genome shotgun (WGS) entry which is preliminary data.</text>
</comment>
<protein>
    <submittedName>
        <fullName evidence="1">Uncharacterized protein</fullName>
    </submittedName>
</protein>
<dbReference type="EMBL" id="BABT02000026">
    <property type="protein sequence ID" value="GAA94055.1"/>
    <property type="molecule type" value="Genomic_DNA"/>
</dbReference>
<dbReference type="RefSeq" id="XP_014570325.1">
    <property type="nucleotide sequence ID" value="XM_014714839.1"/>
</dbReference>
<proteinExistence type="predicted"/>
<keyword evidence="2" id="KW-1185">Reference proteome</keyword>
<dbReference type="AlphaFoldDB" id="G7DTZ5"/>
<accession>G7DTZ5</accession>
<sequence>MTLASLRWTFSWPVDSPSWTNSCVHCITQKADQTSSQMHALSASNSPLLHARRLRQKHV</sequence>
<dbReference type="HOGENOM" id="CLU_2961316_0_0_1"/>
<dbReference type="InParanoid" id="G7DTZ5"/>
<reference evidence="1 2" key="2">
    <citation type="journal article" date="2012" name="Open Biol.">
        <title>Characteristics of nucleosomes and linker DNA regions on the genome of the basidiomycete Mixia osmundae revealed by mono- and dinucleosome mapping.</title>
        <authorList>
            <person name="Nishida H."/>
            <person name="Kondo S."/>
            <person name="Matsumoto T."/>
            <person name="Suzuki Y."/>
            <person name="Yoshikawa H."/>
            <person name="Taylor T.D."/>
            <person name="Sugiyama J."/>
        </authorList>
    </citation>
    <scope>NUCLEOTIDE SEQUENCE [LARGE SCALE GENOMIC DNA]</scope>
    <source>
        <strain evidence="2">CBS 9802 / IAM 14324 / JCM 22182 / KY 12970</strain>
    </source>
</reference>
<dbReference type="Proteomes" id="UP000009131">
    <property type="component" value="Unassembled WGS sequence"/>
</dbReference>
<evidence type="ECO:0000313" key="2">
    <source>
        <dbReference type="Proteomes" id="UP000009131"/>
    </source>
</evidence>
<name>G7DTZ5_MIXOS</name>
<reference evidence="1 2" key="1">
    <citation type="journal article" date="2011" name="J. Gen. Appl. Microbiol.">
        <title>Draft genome sequencing of the enigmatic basidiomycete Mixia osmundae.</title>
        <authorList>
            <person name="Nishida H."/>
            <person name="Nagatsuka Y."/>
            <person name="Sugiyama J."/>
        </authorList>
    </citation>
    <scope>NUCLEOTIDE SEQUENCE [LARGE SCALE GENOMIC DNA]</scope>
    <source>
        <strain evidence="2">CBS 9802 / IAM 14324 / JCM 22182 / KY 12970</strain>
    </source>
</reference>
<gene>
    <name evidence="1" type="primary">Mo00702</name>
    <name evidence="1" type="ORF">E5Q_00702</name>
</gene>